<name>A0ABP6QR00_9ACTN</name>
<dbReference type="PANTHER" id="PTHR35526:SF3">
    <property type="entry name" value="ANTI-SIGMA-F FACTOR RSBW"/>
    <property type="match status" value="1"/>
</dbReference>
<dbReference type="InterPro" id="IPR003594">
    <property type="entry name" value="HATPase_dom"/>
</dbReference>
<evidence type="ECO:0000259" key="2">
    <source>
        <dbReference type="Pfam" id="PF13581"/>
    </source>
</evidence>
<keyword evidence="1" id="KW-0418">Kinase</keyword>
<dbReference type="CDD" id="cd16936">
    <property type="entry name" value="HATPase_RsbW-like"/>
    <property type="match status" value="1"/>
</dbReference>
<dbReference type="RefSeq" id="WP_344837003.1">
    <property type="nucleotide sequence ID" value="NZ_BAAAUV010000028.1"/>
</dbReference>
<proteinExistence type="predicted"/>
<dbReference type="InterPro" id="IPR050267">
    <property type="entry name" value="Anti-sigma-factor_SerPK"/>
</dbReference>
<gene>
    <name evidence="3" type="ORF">GCM10010468_69400</name>
</gene>
<reference evidence="4" key="1">
    <citation type="journal article" date="2019" name="Int. J. Syst. Evol. Microbiol.">
        <title>The Global Catalogue of Microorganisms (GCM) 10K type strain sequencing project: providing services to taxonomists for standard genome sequencing and annotation.</title>
        <authorList>
            <consortium name="The Broad Institute Genomics Platform"/>
            <consortium name="The Broad Institute Genome Sequencing Center for Infectious Disease"/>
            <person name="Wu L."/>
            <person name="Ma J."/>
        </authorList>
    </citation>
    <scope>NUCLEOTIDE SEQUENCE [LARGE SCALE GENOMIC DNA]</scope>
    <source>
        <strain evidence="4">JCM 9377</strain>
    </source>
</reference>
<comment type="caution">
    <text evidence="3">The sequence shown here is derived from an EMBL/GenBank/DDBJ whole genome shotgun (WGS) entry which is preliminary data.</text>
</comment>
<keyword evidence="1" id="KW-0723">Serine/threonine-protein kinase</keyword>
<dbReference type="Proteomes" id="UP001501237">
    <property type="component" value="Unassembled WGS sequence"/>
</dbReference>
<dbReference type="PANTHER" id="PTHR35526">
    <property type="entry name" value="ANTI-SIGMA-F FACTOR RSBW-RELATED"/>
    <property type="match status" value="1"/>
</dbReference>
<keyword evidence="4" id="KW-1185">Reference proteome</keyword>
<keyword evidence="1" id="KW-0808">Transferase</keyword>
<evidence type="ECO:0000313" key="4">
    <source>
        <dbReference type="Proteomes" id="UP001501237"/>
    </source>
</evidence>
<evidence type="ECO:0000313" key="3">
    <source>
        <dbReference type="EMBL" id="GAA3235556.1"/>
    </source>
</evidence>
<dbReference type="InterPro" id="IPR036890">
    <property type="entry name" value="HATPase_C_sf"/>
</dbReference>
<dbReference type="SUPFAM" id="SSF55874">
    <property type="entry name" value="ATPase domain of HSP90 chaperone/DNA topoisomerase II/histidine kinase"/>
    <property type="match status" value="1"/>
</dbReference>
<feature type="domain" description="Histidine kinase/HSP90-like ATPase" evidence="2">
    <location>
        <begin position="15"/>
        <end position="122"/>
    </location>
</feature>
<accession>A0ABP6QR00</accession>
<sequence>MNADPIAAEFTLICPAVPSSAGLARRFLSLLLAEDEFSGFRDAASLVLTELVANALPSAGPVSVTVGLGPGGLVLSVTDTADGHPVPRVPALDEESGRGLLLVGRLATKWDWYPLPNGGKTVFARFDRPLPVS</sequence>
<dbReference type="EMBL" id="BAAAUV010000028">
    <property type="protein sequence ID" value="GAA3235556.1"/>
    <property type="molecule type" value="Genomic_DNA"/>
</dbReference>
<evidence type="ECO:0000256" key="1">
    <source>
        <dbReference type="ARBA" id="ARBA00022527"/>
    </source>
</evidence>
<dbReference type="Pfam" id="PF13581">
    <property type="entry name" value="HATPase_c_2"/>
    <property type="match status" value="1"/>
</dbReference>
<dbReference type="Gene3D" id="3.30.565.10">
    <property type="entry name" value="Histidine kinase-like ATPase, C-terminal domain"/>
    <property type="match status" value="1"/>
</dbReference>
<protein>
    <recommendedName>
        <fullName evidence="2">Histidine kinase/HSP90-like ATPase domain-containing protein</fullName>
    </recommendedName>
</protein>
<organism evidence="3 4">
    <name type="scientific">Actinocorallia longicatena</name>
    <dbReference type="NCBI Taxonomy" id="111803"/>
    <lineage>
        <taxon>Bacteria</taxon>
        <taxon>Bacillati</taxon>
        <taxon>Actinomycetota</taxon>
        <taxon>Actinomycetes</taxon>
        <taxon>Streptosporangiales</taxon>
        <taxon>Thermomonosporaceae</taxon>
        <taxon>Actinocorallia</taxon>
    </lineage>
</organism>